<evidence type="ECO:0000313" key="2">
    <source>
        <dbReference type="EMBL" id="EMF17550.1"/>
    </source>
</evidence>
<protein>
    <submittedName>
        <fullName evidence="2">Uncharacterized protein</fullName>
    </submittedName>
</protein>
<sequence>MERLWKATSCEATTKRHTDRGTPLHAKSLMHEIEPHRDPRHDHAAVQGIPDLSQVDGMVHASRNVVPYHPEEYALVVAIVAQRGTETVPLPRYTSRFTKKKQKKRGMCNERTQIAYYALSNIDRSVPRYNGWMSGWLGGEVRCGGGGGALNNGPIPTTNYSDAEAGSFWIPTSYSTCTVPYDHYHYMATNQSTTLPVTTHQMKWVLVFALALDPGPGPGPPKKSYVHWEN</sequence>
<gene>
    <name evidence="2" type="ORF">SEPMUDRAFT_104783</name>
</gene>
<reference evidence="2 3" key="1">
    <citation type="journal article" date="2012" name="PLoS Pathog.">
        <title>Diverse lifestyles and strategies of plant pathogenesis encoded in the genomes of eighteen Dothideomycetes fungi.</title>
        <authorList>
            <person name="Ohm R.A."/>
            <person name="Feau N."/>
            <person name="Henrissat B."/>
            <person name="Schoch C.L."/>
            <person name="Horwitz B.A."/>
            <person name="Barry K.W."/>
            <person name="Condon B.J."/>
            <person name="Copeland A.C."/>
            <person name="Dhillon B."/>
            <person name="Glaser F."/>
            <person name="Hesse C.N."/>
            <person name="Kosti I."/>
            <person name="LaButti K."/>
            <person name="Lindquist E.A."/>
            <person name="Lucas S."/>
            <person name="Salamov A.A."/>
            <person name="Bradshaw R.E."/>
            <person name="Ciuffetti L."/>
            <person name="Hamelin R.C."/>
            <person name="Kema G.H.J."/>
            <person name="Lawrence C."/>
            <person name="Scott J.A."/>
            <person name="Spatafora J.W."/>
            <person name="Turgeon B.G."/>
            <person name="de Wit P.J.G.M."/>
            <person name="Zhong S."/>
            <person name="Goodwin S.B."/>
            <person name="Grigoriev I.V."/>
        </authorList>
    </citation>
    <scope>NUCLEOTIDE SEQUENCE [LARGE SCALE GENOMIC DNA]</scope>
    <source>
        <strain evidence="2 3">SO2202</strain>
    </source>
</reference>
<name>N1QK22_SPHMS</name>
<organism evidence="2 3">
    <name type="scientific">Sphaerulina musiva (strain SO2202)</name>
    <name type="common">Poplar stem canker fungus</name>
    <name type="synonym">Septoria musiva</name>
    <dbReference type="NCBI Taxonomy" id="692275"/>
    <lineage>
        <taxon>Eukaryota</taxon>
        <taxon>Fungi</taxon>
        <taxon>Dikarya</taxon>
        <taxon>Ascomycota</taxon>
        <taxon>Pezizomycotina</taxon>
        <taxon>Dothideomycetes</taxon>
        <taxon>Dothideomycetidae</taxon>
        <taxon>Mycosphaerellales</taxon>
        <taxon>Mycosphaerellaceae</taxon>
        <taxon>Sphaerulina</taxon>
    </lineage>
</organism>
<proteinExistence type="predicted"/>
<evidence type="ECO:0000256" key="1">
    <source>
        <dbReference type="SAM" id="MobiDB-lite"/>
    </source>
</evidence>
<dbReference type="Proteomes" id="UP000016931">
    <property type="component" value="Unassembled WGS sequence"/>
</dbReference>
<accession>N1QK22</accession>
<keyword evidence="3" id="KW-1185">Reference proteome</keyword>
<dbReference type="AlphaFoldDB" id="N1QK22"/>
<evidence type="ECO:0000313" key="3">
    <source>
        <dbReference type="Proteomes" id="UP000016931"/>
    </source>
</evidence>
<dbReference type="GeneID" id="27897689"/>
<dbReference type="RefSeq" id="XP_016765671.1">
    <property type="nucleotide sequence ID" value="XM_016900552.1"/>
</dbReference>
<dbReference type="EMBL" id="KB456260">
    <property type="protein sequence ID" value="EMF17550.1"/>
    <property type="molecule type" value="Genomic_DNA"/>
</dbReference>
<feature type="region of interest" description="Disordered" evidence="1">
    <location>
        <begin position="1"/>
        <end position="21"/>
    </location>
</feature>
<dbReference type="HOGENOM" id="CLU_1205407_0_0_1"/>